<dbReference type="Gene3D" id="3.90.320.10">
    <property type="match status" value="1"/>
</dbReference>
<dbReference type="OrthoDB" id="25383at2157"/>
<evidence type="ECO:0000313" key="4">
    <source>
        <dbReference type="Proteomes" id="UP000006681"/>
    </source>
</evidence>
<evidence type="ECO:0000256" key="1">
    <source>
        <dbReference type="ARBA" id="ARBA00001936"/>
    </source>
</evidence>
<dbReference type="EMBL" id="CP002100">
    <property type="protein sequence ID" value="ADN51565.1"/>
    <property type="molecule type" value="Genomic_DNA"/>
</dbReference>
<dbReference type="STRING" id="572478.Vdis_2197"/>
<dbReference type="Pfam" id="PF01930">
    <property type="entry name" value="Cas_Cas4"/>
    <property type="match status" value="1"/>
</dbReference>
<feature type="domain" description="DUF83" evidence="2">
    <location>
        <begin position="80"/>
        <end position="229"/>
    </location>
</feature>
<organism evidence="3 4">
    <name type="scientific">Vulcanisaeta distributa (strain DSM 14429 / JCM 11212 / NBRC 100878 / IC-017)</name>
    <dbReference type="NCBI Taxonomy" id="572478"/>
    <lineage>
        <taxon>Archaea</taxon>
        <taxon>Thermoproteota</taxon>
        <taxon>Thermoprotei</taxon>
        <taxon>Thermoproteales</taxon>
        <taxon>Thermoproteaceae</taxon>
        <taxon>Vulcanisaeta</taxon>
    </lineage>
</organism>
<dbReference type="InterPro" id="IPR011604">
    <property type="entry name" value="PDDEXK-like_dom_sf"/>
</dbReference>
<evidence type="ECO:0000313" key="3">
    <source>
        <dbReference type="EMBL" id="ADN51565.1"/>
    </source>
</evidence>
<dbReference type="InterPro" id="IPR022765">
    <property type="entry name" value="Dna2/Cas4_DUF83"/>
</dbReference>
<comment type="cofactor">
    <cofactor evidence="1">
        <name>Mn(2+)</name>
        <dbReference type="ChEBI" id="CHEBI:29035"/>
    </cofactor>
</comment>
<dbReference type="RefSeq" id="WP_013337290.1">
    <property type="nucleotide sequence ID" value="NC_014537.1"/>
</dbReference>
<reference evidence="3 4" key="1">
    <citation type="journal article" date="2010" name="Stand. Genomic Sci.">
        <title>Complete genome sequence of Vulcanisaeta distributa type strain (IC-017).</title>
        <authorList>
            <person name="Mavromatis K."/>
            <person name="Sikorski J."/>
            <person name="Pabst E."/>
            <person name="Teshima H."/>
            <person name="Lapidus A."/>
            <person name="Lucas S."/>
            <person name="Nolan M."/>
            <person name="Glavina Del Rio T."/>
            <person name="Cheng J.F."/>
            <person name="Bruce D."/>
            <person name="Goodwin L."/>
            <person name="Pitluck S."/>
            <person name="Liolios K."/>
            <person name="Ivanova N."/>
            <person name="Mikhailova N."/>
            <person name="Pati A."/>
            <person name="Chen A."/>
            <person name="Palaniappan K."/>
            <person name="Land M."/>
            <person name="Hauser L."/>
            <person name="Chang Y.J."/>
            <person name="Jeffries C.D."/>
            <person name="Rohde M."/>
            <person name="Spring S."/>
            <person name="Goker M."/>
            <person name="Wirth R."/>
            <person name="Woyke T."/>
            <person name="Bristow J."/>
            <person name="Eisen J.A."/>
            <person name="Markowitz V."/>
            <person name="Hugenholtz P."/>
            <person name="Klenk H.P."/>
            <person name="Kyrpides N.C."/>
        </authorList>
    </citation>
    <scope>NUCLEOTIDE SEQUENCE [LARGE SCALE GENOMIC DNA]</scope>
    <source>
        <strain evidence="4">DSM 14429 / JCM 11212 / NBRC 100878 / IC-017</strain>
    </source>
</reference>
<evidence type="ECO:0000259" key="2">
    <source>
        <dbReference type="Pfam" id="PF01930"/>
    </source>
</evidence>
<dbReference type="HOGENOM" id="CLU_1101002_0_0_2"/>
<reference evidence="4" key="2">
    <citation type="journal article" date="2010" name="Stand. Genomic Sci.">
        <title>Complete genome sequence of Vulcanisaeta distributa type strain (IC-017T).</title>
        <authorList>
            <person name="Mavromatis K."/>
            <person name="Sikorski J."/>
            <person name="Pabst E."/>
            <person name="Teshima H."/>
            <person name="Lapidus A."/>
            <person name="Lucas S."/>
            <person name="Nolan M."/>
            <person name="Glavina Del Rio T."/>
            <person name="Cheng J."/>
            <person name="Bruce D."/>
            <person name="Goodwin L."/>
            <person name="Pitluck S."/>
            <person name="Liolios K."/>
            <person name="Ivanova N."/>
            <person name="Mikhailova N."/>
            <person name="Pati A."/>
            <person name="Chen A."/>
            <person name="Palaniappan K."/>
            <person name="Land M."/>
            <person name="Hauser L."/>
            <person name="Chang Y."/>
            <person name="Jeffries C."/>
            <person name="Rohde M."/>
            <person name="Spring S."/>
            <person name="Goker M."/>
            <person name="Wirth R."/>
            <person name="Woyke T."/>
            <person name="Bristow J."/>
            <person name="Eisen J."/>
            <person name="Markowitz V."/>
            <person name="Hugenholtz P."/>
            <person name="Klenk H."/>
            <person name="Kyrpides N."/>
        </authorList>
    </citation>
    <scope>NUCLEOTIDE SEQUENCE [LARGE SCALE GENOMIC DNA]</scope>
    <source>
        <strain evidence="4">DSM 14429 / JCM 11212 / NBRC 100878 / IC-017</strain>
    </source>
</reference>
<protein>
    <recommendedName>
        <fullName evidence="2">DUF83 domain-containing protein</fullName>
    </recommendedName>
</protein>
<keyword evidence="4" id="KW-1185">Reference proteome</keyword>
<dbReference type="eggNOG" id="arCOG00786">
    <property type="taxonomic scope" value="Archaea"/>
</dbReference>
<sequence length="247" mass="28572">MVKLVVRPIADVVSENEIRRKTEEYVSEMLRNAQVIGDDLFLVDKPTGKATPSFFSNDCFVKSLIKLRFGTITNMDGIRSLARGRAIHDLYQEWFKIANPRVHVEVESGIETVDTSGRADIVYMREFDGEEIWGLIELKSSWSLDEDRERRYLKQVVSYVLMLEEAGIDIREAYLVTMRDVKSLPIIRLRREYQNVLAELKAIENYQGWPMEPPDPLLCIRCELRPICSTYAIYKSNKSININKASD</sequence>
<accession>E1QQ78</accession>
<dbReference type="KEGG" id="vdi:Vdis_2197"/>
<gene>
    <name evidence="3" type="ordered locus">Vdis_2197</name>
</gene>
<name>E1QQ78_VULDI</name>
<dbReference type="GeneID" id="9753150"/>
<proteinExistence type="predicted"/>
<dbReference type="AlphaFoldDB" id="E1QQ78"/>
<dbReference type="Proteomes" id="UP000006681">
    <property type="component" value="Chromosome"/>
</dbReference>